<dbReference type="AlphaFoldDB" id="A0A5B9QI56"/>
<dbReference type="InterPro" id="IPR036812">
    <property type="entry name" value="NAD(P)_OxRdtase_dom_sf"/>
</dbReference>
<feature type="domain" description="NADP-dependent oxidoreductase" evidence="1">
    <location>
        <begin position="15"/>
        <end position="335"/>
    </location>
</feature>
<dbReference type="GO" id="GO:0005829">
    <property type="term" value="C:cytosol"/>
    <property type="evidence" value="ECO:0007669"/>
    <property type="project" value="TreeGrafter"/>
</dbReference>
<reference evidence="2 3" key="1">
    <citation type="submission" date="2019-08" db="EMBL/GenBank/DDBJ databases">
        <title>Deep-cultivation of Planctomycetes and their phenomic and genomic characterization uncovers novel biology.</title>
        <authorList>
            <person name="Wiegand S."/>
            <person name="Jogler M."/>
            <person name="Boedeker C."/>
            <person name="Pinto D."/>
            <person name="Vollmers J."/>
            <person name="Rivas-Marin E."/>
            <person name="Kohn T."/>
            <person name="Peeters S.H."/>
            <person name="Heuer A."/>
            <person name="Rast P."/>
            <person name="Oberbeckmann S."/>
            <person name="Bunk B."/>
            <person name="Jeske O."/>
            <person name="Meyerdierks A."/>
            <person name="Storesund J.E."/>
            <person name="Kallscheuer N."/>
            <person name="Luecker S."/>
            <person name="Lage O.M."/>
            <person name="Pohl T."/>
            <person name="Merkel B.J."/>
            <person name="Hornburger P."/>
            <person name="Mueller R.-W."/>
            <person name="Bruemmer F."/>
            <person name="Labrenz M."/>
            <person name="Spormann A.M."/>
            <person name="Op den Camp H."/>
            <person name="Overmann J."/>
            <person name="Amann R."/>
            <person name="Jetten M.S.M."/>
            <person name="Mascher T."/>
            <person name="Medema M.H."/>
            <person name="Devos D.P."/>
            <person name="Kaster A.-K."/>
            <person name="Ovreas L."/>
            <person name="Rohde M."/>
            <person name="Galperin M.Y."/>
            <person name="Jogler C."/>
        </authorList>
    </citation>
    <scope>NUCLEOTIDE SEQUENCE [LARGE SCALE GENOMIC DNA]</scope>
    <source>
        <strain evidence="2 3">Pr1d</strain>
    </source>
</reference>
<dbReference type="InterPro" id="IPR023210">
    <property type="entry name" value="NADP_OxRdtase_dom"/>
</dbReference>
<dbReference type="RefSeq" id="WP_148075006.1">
    <property type="nucleotide sequence ID" value="NZ_CP042913.1"/>
</dbReference>
<dbReference type="Proteomes" id="UP000323917">
    <property type="component" value="Chromosome"/>
</dbReference>
<dbReference type="CDD" id="cd19152">
    <property type="entry name" value="AKR_AKR15A"/>
    <property type="match status" value="1"/>
</dbReference>
<evidence type="ECO:0000313" key="3">
    <source>
        <dbReference type="Proteomes" id="UP000323917"/>
    </source>
</evidence>
<sequence>MHNQEFGETGLTIPRIVYGTSCLGNLYEAIPDATKLAISREWFAHHAPPAVIDTAGKYGAGLALEVIGRNLRQLDIPPEQVVISNKLGWKRVPLQTPEPTFEKGVWADLEYDAEQCISYNGILDCWEQGCELIGEVYRPQLLSVHDPDEYLAAASSQGEREKRFDDIIEAYKALHMLKSRGQTQAIGVGSKDWRLIAELESAVELDWVMFANSLTIYRHPADLLQFIARLTEKKIGVINSAVFNAGFLIGGKYFDYRIPSVDNQADREVIVWRDEFLDLCKRQDVLPATACIQFGLSPPGVAAIALNTSEPERVEQNVAAVEASIGSEFWEEAKQLGLVAADYSYV</sequence>
<dbReference type="EC" id="1.1.1.107" evidence="2"/>
<gene>
    <name evidence="2" type="primary">pld1</name>
    <name evidence="2" type="ORF">Pr1d_40220</name>
</gene>
<proteinExistence type="predicted"/>
<organism evidence="2 3">
    <name type="scientific">Bythopirellula goksoeyrii</name>
    <dbReference type="NCBI Taxonomy" id="1400387"/>
    <lineage>
        <taxon>Bacteria</taxon>
        <taxon>Pseudomonadati</taxon>
        <taxon>Planctomycetota</taxon>
        <taxon>Planctomycetia</taxon>
        <taxon>Pirellulales</taxon>
        <taxon>Lacipirellulaceae</taxon>
        <taxon>Bythopirellula</taxon>
    </lineage>
</organism>
<evidence type="ECO:0000313" key="2">
    <source>
        <dbReference type="EMBL" id="QEG36686.1"/>
    </source>
</evidence>
<protein>
    <submittedName>
        <fullName evidence="2">Pyridoxal 4-dehydrogenase</fullName>
        <ecNumber evidence="2">1.1.1.107</ecNumber>
    </submittedName>
</protein>
<dbReference type="Gene3D" id="3.20.20.100">
    <property type="entry name" value="NADP-dependent oxidoreductase domain"/>
    <property type="match status" value="1"/>
</dbReference>
<dbReference type="GO" id="GO:0050235">
    <property type="term" value="F:pyridoxal 4-dehydrogenase activity"/>
    <property type="evidence" value="ECO:0007669"/>
    <property type="project" value="UniProtKB-EC"/>
</dbReference>
<dbReference type="KEGG" id="bgok:Pr1d_40220"/>
<dbReference type="OrthoDB" id="9772407at2"/>
<name>A0A5B9QI56_9BACT</name>
<evidence type="ECO:0000259" key="1">
    <source>
        <dbReference type="Pfam" id="PF00248"/>
    </source>
</evidence>
<dbReference type="PANTHER" id="PTHR42686:SF1">
    <property type="entry name" value="GH17980P-RELATED"/>
    <property type="match status" value="1"/>
</dbReference>
<dbReference type="EMBL" id="CP042913">
    <property type="protein sequence ID" value="QEG36686.1"/>
    <property type="molecule type" value="Genomic_DNA"/>
</dbReference>
<keyword evidence="3" id="KW-1185">Reference proteome</keyword>
<dbReference type="SUPFAM" id="SSF51430">
    <property type="entry name" value="NAD(P)-linked oxidoreductase"/>
    <property type="match status" value="1"/>
</dbReference>
<accession>A0A5B9QI56</accession>
<dbReference type="Pfam" id="PF00248">
    <property type="entry name" value="Aldo_ket_red"/>
    <property type="match status" value="1"/>
</dbReference>
<keyword evidence="2" id="KW-0560">Oxidoreductase</keyword>
<dbReference type="InterPro" id="IPR020471">
    <property type="entry name" value="AKR"/>
</dbReference>
<dbReference type="PANTHER" id="PTHR42686">
    <property type="entry name" value="GH17980P-RELATED"/>
    <property type="match status" value="1"/>
</dbReference>